<keyword evidence="12" id="KW-1185">Reference proteome</keyword>
<dbReference type="Pfam" id="PF12627">
    <property type="entry name" value="PolyA_pol_RNAbd"/>
    <property type="match status" value="1"/>
</dbReference>
<comment type="similarity">
    <text evidence="8">Belongs to the tRNA nucleotidyltransferase/poly(A) polymerase family.</text>
</comment>
<dbReference type="EMBL" id="SNYR01000001">
    <property type="protein sequence ID" value="TDQ66969.1"/>
    <property type="molecule type" value="Genomic_DNA"/>
</dbReference>
<reference evidence="11 12" key="1">
    <citation type="submission" date="2019-03" db="EMBL/GenBank/DDBJ databases">
        <title>Genomic Encyclopedia of Type Strains, Phase III (KMG-III): the genomes of soil and plant-associated and newly described type strains.</title>
        <authorList>
            <person name="Whitman W."/>
        </authorList>
    </citation>
    <scope>NUCLEOTIDE SEQUENCE [LARGE SCALE GENOMIC DNA]</scope>
    <source>
        <strain evidence="11 12">CGMCC 1.7002</strain>
    </source>
</reference>
<keyword evidence="2 8" id="KW-0808">Transferase</keyword>
<organism evidence="11 12">
    <name type="scientific">Maritalea mobilis</name>
    <dbReference type="NCBI Taxonomy" id="483324"/>
    <lineage>
        <taxon>Bacteria</taxon>
        <taxon>Pseudomonadati</taxon>
        <taxon>Pseudomonadota</taxon>
        <taxon>Alphaproteobacteria</taxon>
        <taxon>Hyphomicrobiales</taxon>
        <taxon>Devosiaceae</taxon>
        <taxon>Maritalea</taxon>
    </lineage>
</organism>
<dbReference type="CDD" id="cd05398">
    <property type="entry name" value="NT_ClassII-CCAase"/>
    <property type="match status" value="1"/>
</dbReference>
<dbReference type="OrthoDB" id="9805698at2"/>
<evidence type="ECO:0000256" key="4">
    <source>
        <dbReference type="ARBA" id="ARBA00022695"/>
    </source>
</evidence>
<dbReference type="Gene3D" id="1.10.3090.10">
    <property type="entry name" value="cca-adding enzyme, domain 2"/>
    <property type="match status" value="1"/>
</dbReference>
<evidence type="ECO:0000256" key="7">
    <source>
        <dbReference type="ARBA" id="ARBA00022842"/>
    </source>
</evidence>
<dbReference type="PANTHER" id="PTHR46173:SF1">
    <property type="entry name" value="CCA TRNA NUCLEOTIDYLTRANSFERASE 1, MITOCHONDRIAL"/>
    <property type="match status" value="1"/>
</dbReference>
<dbReference type="GO" id="GO:0000049">
    <property type="term" value="F:tRNA binding"/>
    <property type="evidence" value="ECO:0007669"/>
    <property type="project" value="TreeGrafter"/>
</dbReference>
<evidence type="ECO:0000256" key="5">
    <source>
        <dbReference type="ARBA" id="ARBA00022723"/>
    </source>
</evidence>
<dbReference type="GO" id="GO:0016779">
    <property type="term" value="F:nucleotidyltransferase activity"/>
    <property type="evidence" value="ECO:0007669"/>
    <property type="project" value="UniProtKB-KW"/>
</dbReference>
<protein>
    <submittedName>
        <fullName evidence="11">Poly(A) polymerase</fullName>
    </submittedName>
</protein>
<evidence type="ECO:0000256" key="6">
    <source>
        <dbReference type="ARBA" id="ARBA00022741"/>
    </source>
</evidence>
<keyword evidence="3" id="KW-0819">tRNA processing</keyword>
<sequence>MTELNEALERVKQASWLKRPAVRAAFELLDGGQGHVRAVGGIVRNTILGDPASDVDMASIFTPDEVLDRAAKAGIKAIPTGIEHGTITLVFGDETIEVTTLRQDVATNGRHAEVAFGTDWEEDAKRRDFTMNALYVLADGSLYDPLHGVQDCLDRNVHFIGDAAARIEEDYLRILRFFRFFAYYGSGRPEAGGLKAAAKLKDGVKRLSAERVWAEFKKILAAPDPSRALLWMRTTGILALVLPEGEKWGMDAIHGIVAAEQELKWKIDPLFRLISIIPPQADKVNQLAERLKLSNDEAARLQKWAMQPPIAPETTAKDVDKSLYWGDQTAILDRICLDLAGLRQKLKQDQNMELMAKIGALHQHMERAQAWPSPVFPLGGKDLIAQGVEPGAEMGKILNELEQFWVDEDFQPDQAALLAKAKSDGLV</sequence>
<comment type="caution">
    <text evidence="11">The sequence shown here is derived from an EMBL/GenBank/DDBJ whole genome shotgun (WGS) entry which is preliminary data.</text>
</comment>
<evidence type="ECO:0000313" key="12">
    <source>
        <dbReference type="Proteomes" id="UP000295391"/>
    </source>
</evidence>
<comment type="cofactor">
    <cofactor evidence="1">
        <name>Mg(2+)</name>
        <dbReference type="ChEBI" id="CHEBI:18420"/>
    </cofactor>
</comment>
<keyword evidence="4" id="KW-0548">Nucleotidyltransferase</keyword>
<evidence type="ECO:0000256" key="8">
    <source>
        <dbReference type="RuleBase" id="RU003953"/>
    </source>
</evidence>
<feature type="domain" description="tRNA nucleotidyltransferase/poly(A) polymerase RNA and SrmB- binding" evidence="10">
    <location>
        <begin position="195"/>
        <end position="245"/>
    </location>
</feature>
<dbReference type="Proteomes" id="UP000295391">
    <property type="component" value="Unassembled WGS sequence"/>
</dbReference>
<evidence type="ECO:0000256" key="1">
    <source>
        <dbReference type="ARBA" id="ARBA00001946"/>
    </source>
</evidence>
<dbReference type="InterPro" id="IPR002646">
    <property type="entry name" value="PolA_pol_head_dom"/>
</dbReference>
<evidence type="ECO:0000259" key="9">
    <source>
        <dbReference type="Pfam" id="PF01743"/>
    </source>
</evidence>
<proteinExistence type="inferred from homology"/>
<evidence type="ECO:0000256" key="3">
    <source>
        <dbReference type="ARBA" id="ARBA00022694"/>
    </source>
</evidence>
<dbReference type="Pfam" id="PF01743">
    <property type="entry name" value="PolyA_pol"/>
    <property type="match status" value="1"/>
</dbReference>
<dbReference type="AlphaFoldDB" id="A0A4R6VSF2"/>
<keyword evidence="7" id="KW-0460">Magnesium</keyword>
<dbReference type="GO" id="GO:0008033">
    <property type="term" value="P:tRNA processing"/>
    <property type="evidence" value="ECO:0007669"/>
    <property type="project" value="UniProtKB-KW"/>
</dbReference>
<accession>A0A4R6VSF2</accession>
<evidence type="ECO:0000256" key="2">
    <source>
        <dbReference type="ARBA" id="ARBA00022679"/>
    </source>
</evidence>
<dbReference type="SUPFAM" id="SSF81301">
    <property type="entry name" value="Nucleotidyltransferase"/>
    <property type="match status" value="1"/>
</dbReference>
<evidence type="ECO:0000259" key="10">
    <source>
        <dbReference type="Pfam" id="PF12627"/>
    </source>
</evidence>
<name>A0A4R6VSF2_9HYPH</name>
<keyword evidence="5" id="KW-0479">Metal-binding</keyword>
<evidence type="ECO:0000313" key="11">
    <source>
        <dbReference type="EMBL" id="TDQ66969.1"/>
    </source>
</evidence>
<dbReference type="PANTHER" id="PTHR46173">
    <property type="entry name" value="CCA TRNA NUCLEOTIDYLTRANSFERASE 1, MITOCHONDRIAL"/>
    <property type="match status" value="1"/>
</dbReference>
<feature type="domain" description="Poly A polymerase head" evidence="9">
    <location>
        <begin position="37"/>
        <end position="156"/>
    </location>
</feature>
<keyword evidence="6" id="KW-0547">Nucleotide-binding</keyword>
<dbReference type="Gene3D" id="3.30.460.10">
    <property type="entry name" value="Beta Polymerase, domain 2"/>
    <property type="match status" value="1"/>
</dbReference>
<dbReference type="SUPFAM" id="SSF81891">
    <property type="entry name" value="Poly A polymerase C-terminal region-like"/>
    <property type="match status" value="1"/>
</dbReference>
<keyword evidence="8" id="KW-0694">RNA-binding</keyword>
<dbReference type="RefSeq" id="WP_133571619.1">
    <property type="nucleotide sequence ID" value="NZ_SNYR01000001.1"/>
</dbReference>
<gene>
    <name evidence="11" type="ORF">ATL17_0975</name>
</gene>
<dbReference type="InterPro" id="IPR050264">
    <property type="entry name" value="Bact_CCA-adding_enz_type3_sf"/>
</dbReference>
<dbReference type="GO" id="GO:0046872">
    <property type="term" value="F:metal ion binding"/>
    <property type="evidence" value="ECO:0007669"/>
    <property type="project" value="UniProtKB-KW"/>
</dbReference>
<dbReference type="InterPro" id="IPR032828">
    <property type="entry name" value="PolyA_RNA-bd"/>
</dbReference>
<dbReference type="GO" id="GO:0000166">
    <property type="term" value="F:nucleotide binding"/>
    <property type="evidence" value="ECO:0007669"/>
    <property type="project" value="UniProtKB-KW"/>
</dbReference>
<dbReference type="InterPro" id="IPR043519">
    <property type="entry name" value="NT_sf"/>
</dbReference>